<evidence type="ECO:0000313" key="2">
    <source>
        <dbReference type="EMBL" id="EEC49239.1"/>
    </source>
</evidence>
<keyword evidence="1" id="KW-0472">Membrane</keyword>
<reference evidence="2 3" key="1">
    <citation type="journal article" date="2008" name="Nature">
        <title>The Phaeodactylum genome reveals the evolutionary history of diatom genomes.</title>
        <authorList>
            <person name="Bowler C."/>
            <person name="Allen A.E."/>
            <person name="Badger J.H."/>
            <person name="Grimwood J."/>
            <person name="Jabbari K."/>
            <person name="Kuo A."/>
            <person name="Maheswari U."/>
            <person name="Martens C."/>
            <person name="Maumus F."/>
            <person name="Otillar R.P."/>
            <person name="Rayko E."/>
            <person name="Salamov A."/>
            <person name="Vandepoele K."/>
            <person name="Beszteri B."/>
            <person name="Gruber A."/>
            <person name="Heijde M."/>
            <person name="Katinka M."/>
            <person name="Mock T."/>
            <person name="Valentin K."/>
            <person name="Verret F."/>
            <person name="Berges J.A."/>
            <person name="Brownlee C."/>
            <person name="Cadoret J.P."/>
            <person name="Chiovitti A."/>
            <person name="Choi C.J."/>
            <person name="Coesel S."/>
            <person name="De Martino A."/>
            <person name="Detter J.C."/>
            <person name="Durkin C."/>
            <person name="Falciatore A."/>
            <person name="Fournet J."/>
            <person name="Haruta M."/>
            <person name="Huysman M.J."/>
            <person name="Jenkins B.D."/>
            <person name="Jiroutova K."/>
            <person name="Jorgensen R.E."/>
            <person name="Joubert Y."/>
            <person name="Kaplan A."/>
            <person name="Kroger N."/>
            <person name="Kroth P.G."/>
            <person name="La Roche J."/>
            <person name="Lindquist E."/>
            <person name="Lommer M."/>
            <person name="Martin-Jezequel V."/>
            <person name="Lopez P.J."/>
            <person name="Lucas S."/>
            <person name="Mangogna M."/>
            <person name="McGinnis K."/>
            <person name="Medlin L.K."/>
            <person name="Montsant A."/>
            <person name="Oudot-Le Secq M.P."/>
            <person name="Napoli C."/>
            <person name="Obornik M."/>
            <person name="Parker M.S."/>
            <person name="Petit J.L."/>
            <person name="Porcel B.M."/>
            <person name="Poulsen N."/>
            <person name="Robison M."/>
            <person name="Rychlewski L."/>
            <person name="Rynearson T.A."/>
            <person name="Schmutz J."/>
            <person name="Shapiro H."/>
            <person name="Siaut M."/>
            <person name="Stanley M."/>
            <person name="Sussman M.R."/>
            <person name="Taylor A.R."/>
            <person name="Vardi A."/>
            <person name="von Dassow P."/>
            <person name="Vyverman W."/>
            <person name="Willis A."/>
            <person name="Wyrwicz L.S."/>
            <person name="Rokhsar D.S."/>
            <person name="Weissenbach J."/>
            <person name="Armbrust E.V."/>
            <person name="Green B.R."/>
            <person name="Van de Peer Y."/>
            <person name="Grigoriev I.V."/>
        </authorList>
    </citation>
    <scope>NUCLEOTIDE SEQUENCE [LARGE SCALE GENOMIC DNA]</scope>
    <source>
        <strain evidence="2 3">CCAP 1055/1</strain>
    </source>
</reference>
<sequence length="329" mass="36512">MVAVSPWHPFGLTLVSRYMITAALGLSITIAMDCHLVILEHQGTDQESTSVFLGLFQYQPLVGDDQADTRYTRFGHWGFSKTEEEASTLSCRAYPDDWNTADDLVDDGSHSGSGCEYLGRNLDVAVLGFSLGAFALRPRSSPCSVRRGGHIDIRRAAILARNFCLDGCAKLRILQSSRRRYSGNNSTDEWLYEFAARDGTTTCRYDRVSFVALTALLWFLAGVGMYVGLWEQAQDFCVGDYLVDGGAPSGRIDDDENNHDGHTVVSEVDWHDEENLKAGGDVPENYDVVIQSDMNDEEPDKELEVEWVDKIVELDSAEDLEINVAEDSA</sequence>
<evidence type="ECO:0000256" key="1">
    <source>
        <dbReference type="SAM" id="Phobius"/>
    </source>
</evidence>
<dbReference type="HOGENOM" id="CLU_845863_0_0_1"/>
<dbReference type="EMBL" id="CM000609">
    <property type="protein sequence ID" value="EEC49239.1"/>
    <property type="molecule type" value="Genomic_DNA"/>
</dbReference>
<feature type="transmembrane region" description="Helical" evidence="1">
    <location>
        <begin position="210"/>
        <end position="230"/>
    </location>
</feature>
<gene>
    <name evidence="2" type="ORF">PHATRDRAFT_45168</name>
</gene>
<reference evidence="3" key="2">
    <citation type="submission" date="2008-08" db="EMBL/GenBank/DDBJ databases">
        <authorList>
            <consortium name="Diatom Consortium"/>
            <person name="Grigoriev I."/>
            <person name="Grimwood J."/>
            <person name="Kuo A."/>
            <person name="Otillar R.P."/>
            <person name="Salamov A."/>
            <person name="Detter J.C."/>
            <person name="Lindquist E."/>
            <person name="Shapiro H."/>
            <person name="Lucas S."/>
            <person name="Glavina del Rio T."/>
            <person name="Pitluck S."/>
            <person name="Rokhsar D."/>
            <person name="Bowler C."/>
        </authorList>
    </citation>
    <scope>GENOME REANNOTATION</scope>
    <source>
        <strain evidence="3">CCAP 1055/1</strain>
    </source>
</reference>
<organism evidence="2 3">
    <name type="scientific">Phaeodactylum tricornutum (strain CCAP 1055/1)</name>
    <dbReference type="NCBI Taxonomy" id="556484"/>
    <lineage>
        <taxon>Eukaryota</taxon>
        <taxon>Sar</taxon>
        <taxon>Stramenopiles</taxon>
        <taxon>Ochrophyta</taxon>
        <taxon>Bacillariophyta</taxon>
        <taxon>Bacillariophyceae</taxon>
        <taxon>Bacillariophycidae</taxon>
        <taxon>Naviculales</taxon>
        <taxon>Phaeodactylaceae</taxon>
        <taxon>Phaeodactylum</taxon>
    </lineage>
</organism>
<protein>
    <submittedName>
        <fullName evidence="2">Uncharacterized protein</fullName>
    </submittedName>
</protein>
<dbReference type="AlphaFoldDB" id="B7FWP3"/>
<dbReference type="PaxDb" id="2850-Phatr45168"/>
<feature type="transmembrane region" description="Helical" evidence="1">
    <location>
        <begin position="20"/>
        <end position="39"/>
    </location>
</feature>
<evidence type="ECO:0000313" key="3">
    <source>
        <dbReference type="Proteomes" id="UP000000759"/>
    </source>
</evidence>
<dbReference type="GeneID" id="7200343"/>
<accession>B7FWP3</accession>
<keyword evidence="1" id="KW-1133">Transmembrane helix</keyword>
<dbReference type="KEGG" id="pti:PHATRDRAFT_45168"/>
<dbReference type="RefSeq" id="XP_002179416.1">
    <property type="nucleotide sequence ID" value="XM_002179380.1"/>
</dbReference>
<keyword evidence="3" id="KW-1185">Reference proteome</keyword>
<keyword evidence="1" id="KW-0812">Transmembrane</keyword>
<dbReference type="InParanoid" id="B7FWP3"/>
<name>B7FWP3_PHATC</name>
<dbReference type="Proteomes" id="UP000000759">
    <property type="component" value="Chromosome 6"/>
</dbReference>
<proteinExistence type="predicted"/>